<evidence type="ECO:0000313" key="4">
    <source>
        <dbReference type="Proteomes" id="UP000823941"/>
    </source>
</evidence>
<proteinExistence type="predicted"/>
<dbReference type="InterPro" id="IPR057251">
    <property type="entry name" value="FP_C"/>
</dbReference>
<feature type="domain" description="FP protein C-terminal" evidence="2">
    <location>
        <begin position="242"/>
        <end position="290"/>
    </location>
</feature>
<protein>
    <recommendedName>
        <fullName evidence="2">FP protein C-terminal domain-containing protein</fullName>
    </recommendedName>
</protein>
<accession>A0ABQ7PR24</accession>
<dbReference type="Proteomes" id="UP000823941">
    <property type="component" value="Chromosome 31"/>
</dbReference>
<evidence type="ECO:0000256" key="1">
    <source>
        <dbReference type="SAM" id="MobiDB-lite"/>
    </source>
</evidence>
<keyword evidence="4" id="KW-1185">Reference proteome</keyword>
<name>A0ABQ7PR24_PLUXY</name>
<sequence length="293" mass="33486">MPKEGAMDKSMSESNLLGLQDSTPPNFVSVNRNKRRREEISNLALDDFKEEIRSMIKTMLSTQVSELQKISASQLEIQQTNLNIESSMAFLTAQNEEFRKKIGQMEQKIETDGKYIAVLEDRIEDLQRGTKKSNFEMKNVPKKNGENKDDLIDMVMKLSDSIGCKLAKSDIKDIYRVRGSKEKTYNTPIIVEMTSTILKTEVIKMCKSYNIRHKAKICAKNLGITVDGDTPVYISEQLTARGSRLHYLARDLAKSKAYKHCWTAYGKVYVRKDDNTPIITIHSEAQVQQLMQM</sequence>
<dbReference type="Pfam" id="PF25298">
    <property type="entry name" value="Baculo_FP_2nd"/>
    <property type="match status" value="1"/>
</dbReference>
<gene>
    <name evidence="3" type="ORF">JYU34_022461</name>
</gene>
<feature type="compositionally biased region" description="Basic and acidic residues" evidence="1">
    <location>
        <begin position="1"/>
        <end position="11"/>
    </location>
</feature>
<feature type="region of interest" description="Disordered" evidence="1">
    <location>
        <begin position="1"/>
        <end position="29"/>
    </location>
</feature>
<evidence type="ECO:0000313" key="3">
    <source>
        <dbReference type="EMBL" id="KAG7295405.1"/>
    </source>
</evidence>
<comment type="caution">
    <text evidence="3">The sequence shown here is derived from an EMBL/GenBank/DDBJ whole genome shotgun (WGS) entry which is preliminary data.</text>
</comment>
<organism evidence="3 4">
    <name type="scientific">Plutella xylostella</name>
    <name type="common">Diamondback moth</name>
    <name type="synonym">Plutella maculipennis</name>
    <dbReference type="NCBI Taxonomy" id="51655"/>
    <lineage>
        <taxon>Eukaryota</taxon>
        <taxon>Metazoa</taxon>
        <taxon>Ecdysozoa</taxon>
        <taxon>Arthropoda</taxon>
        <taxon>Hexapoda</taxon>
        <taxon>Insecta</taxon>
        <taxon>Pterygota</taxon>
        <taxon>Neoptera</taxon>
        <taxon>Endopterygota</taxon>
        <taxon>Lepidoptera</taxon>
        <taxon>Glossata</taxon>
        <taxon>Ditrysia</taxon>
        <taxon>Yponomeutoidea</taxon>
        <taxon>Plutellidae</taxon>
        <taxon>Plutella</taxon>
    </lineage>
</organism>
<evidence type="ECO:0000259" key="2">
    <source>
        <dbReference type="Pfam" id="PF25298"/>
    </source>
</evidence>
<dbReference type="EMBL" id="JAHIBW010000031">
    <property type="protein sequence ID" value="KAG7295405.1"/>
    <property type="molecule type" value="Genomic_DNA"/>
</dbReference>
<feature type="compositionally biased region" description="Polar residues" evidence="1">
    <location>
        <begin position="12"/>
        <end position="29"/>
    </location>
</feature>
<reference evidence="3 4" key="1">
    <citation type="submission" date="2021-06" db="EMBL/GenBank/DDBJ databases">
        <title>A haploid diamondback moth (Plutella xylostella L.) genome assembly resolves 31 chromosomes and identifies a diamide resistance mutation.</title>
        <authorList>
            <person name="Ward C.M."/>
            <person name="Perry K.D."/>
            <person name="Baker G."/>
            <person name="Powis K."/>
            <person name="Heckel D.G."/>
            <person name="Baxter S.W."/>
        </authorList>
    </citation>
    <scope>NUCLEOTIDE SEQUENCE [LARGE SCALE GENOMIC DNA]</scope>
    <source>
        <strain evidence="3 4">LV</strain>
        <tissue evidence="3">Single pupa</tissue>
    </source>
</reference>